<name>A0ACA9LMT2_9GLOM</name>
<accession>A0ACA9LMT2</accession>
<protein>
    <submittedName>
        <fullName evidence="1">10476_t:CDS:1</fullName>
    </submittedName>
</protein>
<proteinExistence type="predicted"/>
<reference evidence="1" key="1">
    <citation type="submission" date="2021-06" db="EMBL/GenBank/DDBJ databases">
        <authorList>
            <person name="Kallberg Y."/>
            <person name="Tangrot J."/>
            <person name="Rosling A."/>
        </authorList>
    </citation>
    <scope>NUCLEOTIDE SEQUENCE</scope>
    <source>
        <strain evidence="1">28 12/20/2015</strain>
    </source>
</reference>
<feature type="non-terminal residue" evidence="1">
    <location>
        <position position="1"/>
    </location>
</feature>
<organism evidence="1 2">
    <name type="scientific">Cetraspora pellucida</name>
    <dbReference type="NCBI Taxonomy" id="1433469"/>
    <lineage>
        <taxon>Eukaryota</taxon>
        <taxon>Fungi</taxon>
        <taxon>Fungi incertae sedis</taxon>
        <taxon>Mucoromycota</taxon>
        <taxon>Glomeromycotina</taxon>
        <taxon>Glomeromycetes</taxon>
        <taxon>Diversisporales</taxon>
        <taxon>Gigasporaceae</taxon>
        <taxon>Cetraspora</taxon>
    </lineage>
</organism>
<sequence>SNEQNNSISIAETLAAKFNNSTRNNKLSHINSSHVISPLVVPLSVNPLSVTSSSVTSSSITPLHLTSSPVTPSPVIKSSSLIKLIKSSFKGKKPYTQTRSCRKLTDLAKEALTNSDDVQPE</sequence>
<evidence type="ECO:0000313" key="1">
    <source>
        <dbReference type="EMBL" id="CAG8534159.1"/>
    </source>
</evidence>
<dbReference type="EMBL" id="CAJVPW010004052">
    <property type="protein sequence ID" value="CAG8534159.1"/>
    <property type="molecule type" value="Genomic_DNA"/>
</dbReference>
<evidence type="ECO:0000313" key="2">
    <source>
        <dbReference type="Proteomes" id="UP000789366"/>
    </source>
</evidence>
<comment type="caution">
    <text evidence="1">The sequence shown here is derived from an EMBL/GenBank/DDBJ whole genome shotgun (WGS) entry which is preliminary data.</text>
</comment>
<dbReference type="Proteomes" id="UP000789366">
    <property type="component" value="Unassembled WGS sequence"/>
</dbReference>
<keyword evidence="2" id="KW-1185">Reference proteome</keyword>
<gene>
    <name evidence="1" type="ORF">SPELUC_LOCUS4503</name>
</gene>